<dbReference type="Ensembl" id="ENSFHET00000018222.1">
    <property type="protein sequence ID" value="ENSFHEP00000028513.1"/>
    <property type="gene ID" value="ENSFHEG00000012704.1"/>
</dbReference>
<reference evidence="5" key="2">
    <citation type="submission" date="2025-05" db="UniProtKB">
        <authorList>
            <consortium name="Ensembl"/>
        </authorList>
    </citation>
    <scope>IDENTIFICATION</scope>
</reference>
<feature type="region of interest" description="Disordered" evidence="3">
    <location>
        <begin position="104"/>
        <end position="123"/>
    </location>
</feature>
<dbReference type="GeneTree" id="ENSGT00390000013856"/>
<evidence type="ECO:0000313" key="5">
    <source>
        <dbReference type="Ensembl" id="ENSFHEP00000028513.1"/>
    </source>
</evidence>
<evidence type="ECO:0000256" key="3">
    <source>
        <dbReference type="SAM" id="MobiDB-lite"/>
    </source>
</evidence>
<evidence type="ECO:0000313" key="4">
    <source>
        <dbReference type="EMBL" id="JAR79371.1"/>
    </source>
</evidence>
<accession>A0A147ALS3</accession>
<sequence>MEEGRSTGNGSSQAAWLLTQAQVAVAVGVIRSRPPGTSGREHAEELGRRMRRQEAAWRETAQVLRQEVLRLRQELLMSRSLVEAERSRQTTADAVVEDTSLDLFAPLSGADPPPDRDSETPDLLLQEPAAPPQQRDGGSDALLPHMRFLQHLCSLQRLDGSSSGLQPPDGGGGSVVAQTVCLLLDSVAAACRDPPALAPPDLLLQACRVASRASELLCSAGRPSVDFMRRVEEPLRELTQMLLHSKHPSMVAGKLSESLIALGSCSISKSFLICHILSQISSLAEQLWQTSQVQESSVLRRFPMDQYQNSFHLLWILERLLQDSEVPWWRADVESEKMIFLHHLEHRLFFLSEEFPLFSVYMWRIGNLLTTTK</sequence>
<dbReference type="PANTHER" id="PTHR28575:SF1">
    <property type="entry name" value="MEIOSIS-SPECIFIC PROTEIN MEI4"/>
    <property type="match status" value="1"/>
</dbReference>
<proteinExistence type="inferred from homology"/>
<evidence type="ECO:0000313" key="6">
    <source>
        <dbReference type="Proteomes" id="UP000265000"/>
    </source>
</evidence>
<dbReference type="Pfam" id="PF13971">
    <property type="entry name" value="Mei4"/>
    <property type="match status" value="2"/>
</dbReference>
<evidence type="ECO:0000256" key="2">
    <source>
        <dbReference type="ARBA" id="ARBA00093453"/>
    </source>
</evidence>
<dbReference type="GO" id="GO:0006310">
    <property type="term" value="P:DNA recombination"/>
    <property type="evidence" value="ECO:0007669"/>
    <property type="project" value="InterPro"/>
</dbReference>
<reference evidence="4" key="1">
    <citation type="submission" date="2015-01" db="EMBL/GenBank/DDBJ databases">
        <title>EvidentialGene: Evidence-directed Construction of Complete mRNA Transcriptomes without Genomes.</title>
        <authorList>
            <person name="Gilbert D.G."/>
        </authorList>
    </citation>
    <scope>NUCLEOTIDE SEQUENCE</scope>
</reference>
<dbReference type="AlphaFoldDB" id="A0A147ALS3"/>
<dbReference type="GO" id="GO:0048477">
    <property type="term" value="P:oogenesis"/>
    <property type="evidence" value="ECO:0007669"/>
    <property type="project" value="TreeGrafter"/>
</dbReference>
<dbReference type="EMBL" id="GCES01006952">
    <property type="protein sequence ID" value="JAR79371.1"/>
    <property type="molecule type" value="Transcribed_RNA"/>
</dbReference>
<protein>
    <submittedName>
        <fullName evidence="4">Meiosis-specific MEI4-like protein</fullName>
    </submittedName>
    <submittedName>
        <fullName evidence="5">Meiotic double-stranded break formation protein 4</fullName>
    </submittedName>
</protein>
<dbReference type="STRING" id="8078.ENSFHEP00000028519"/>
<dbReference type="PANTHER" id="PTHR28575">
    <property type="entry name" value="MEIOSIS-SPECIFIC PROTEIN MEI4"/>
    <property type="match status" value="1"/>
</dbReference>
<dbReference type="InterPro" id="IPR025888">
    <property type="entry name" value="MEI4"/>
</dbReference>
<dbReference type="GO" id="GO:0007283">
    <property type="term" value="P:spermatogenesis"/>
    <property type="evidence" value="ECO:0007669"/>
    <property type="project" value="TreeGrafter"/>
</dbReference>
<comment type="similarity">
    <text evidence="2">Belongs to the MEI4L family.</text>
</comment>
<dbReference type="Proteomes" id="UP000265000">
    <property type="component" value="Unplaced"/>
</dbReference>
<keyword evidence="6" id="KW-1185">Reference proteome</keyword>
<dbReference type="GO" id="GO:0000800">
    <property type="term" value="C:lateral element"/>
    <property type="evidence" value="ECO:0007669"/>
    <property type="project" value="TreeGrafter"/>
</dbReference>
<evidence type="ECO:0000256" key="1">
    <source>
        <dbReference type="ARBA" id="ARBA00023254"/>
    </source>
</evidence>
<keyword evidence="1" id="KW-0469">Meiosis</keyword>
<dbReference type="GO" id="GO:0007129">
    <property type="term" value="P:homologous chromosome pairing at meiosis"/>
    <property type="evidence" value="ECO:0007669"/>
    <property type="project" value="TreeGrafter"/>
</dbReference>
<dbReference type="GO" id="GO:0042138">
    <property type="term" value="P:meiotic DNA double-strand break formation"/>
    <property type="evidence" value="ECO:0007669"/>
    <property type="project" value="InterPro"/>
</dbReference>
<name>A0A147ALS3_FUNHE</name>
<dbReference type="Ensembl" id="ENSFHET00000018233.1">
    <property type="protein sequence ID" value="ENSFHEP00000028519.1"/>
    <property type="gene ID" value="ENSFHEG00000012704.1"/>
</dbReference>
<organism evidence="4">
    <name type="scientific">Fundulus heteroclitus</name>
    <name type="common">Killifish</name>
    <name type="synonym">Mummichog</name>
    <dbReference type="NCBI Taxonomy" id="8078"/>
    <lineage>
        <taxon>Eukaryota</taxon>
        <taxon>Metazoa</taxon>
        <taxon>Chordata</taxon>
        <taxon>Craniata</taxon>
        <taxon>Vertebrata</taxon>
        <taxon>Euteleostomi</taxon>
        <taxon>Actinopterygii</taxon>
        <taxon>Neopterygii</taxon>
        <taxon>Teleostei</taxon>
        <taxon>Neoteleostei</taxon>
        <taxon>Acanthomorphata</taxon>
        <taxon>Ovalentaria</taxon>
        <taxon>Atherinomorphae</taxon>
        <taxon>Cyprinodontiformes</taxon>
        <taxon>Fundulidae</taxon>
        <taxon>Fundulus</taxon>
    </lineage>
</organism>